<evidence type="ECO:0000256" key="9">
    <source>
        <dbReference type="ARBA" id="ARBA00023172"/>
    </source>
</evidence>
<dbReference type="GO" id="GO:0003676">
    <property type="term" value="F:nucleic acid binding"/>
    <property type="evidence" value="ECO:0007669"/>
    <property type="project" value="InterPro"/>
</dbReference>
<evidence type="ECO:0000313" key="12">
    <source>
        <dbReference type="EMBL" id="KOO34651.1"/>
    </source>
</evidence>
<dbReference type="Proteomes" id="UP000037460">
    <property type="component" value="Unassembled WGS sequence"/>
</dbReference>
<dbReference type="EMBL" id="JWZX01001144">
    <property type="protein sequence ID" value="KOO34651.1"/>
    <property type="molecule type" value="Genomic_DNA"/>
</dbReference>
<evidence type="ECO:0000256" key="4">
    <source>
        <dbReference type="ARBA" id="ARBA00022801"/>
    </source>
</evidence>
<keyword evidence="8" id="KW-0548">Nucleotidyltransferase</keyword>
<evidence type="ECO:0000256" key="5">
    <source>
        <dbReference type="ARBA" id="ARBA00022842"/>
    </source>
</evidence>
<dbReference type="PANTHER" id="PTHR42648:SF11">
    <property type="entry name" value="TRANSPOSON TY4-P GAG-POL POLYPROTEIN"/>
    <property type="match status" value="1"/>
</dbReference>
<evidence type="ECO:0000256" key="7">
    <source>
        <dbReference type="ARBA" id="ARBA00022918"/>
    </source>
</evidence>
<dbReference type="InterPro" id="IPR013103">
    <property type="entry name" value="RVT_2"/>
</dbReference>
<evidence type="ECO:0000256" key="1">
    <source>
        <dbReference type="ARBA" id="ARBA00022722"/>
    </source>
</evidence>
<keyword evidence="4" id="KW-0378">Hydrolase</keyword>
<dbReference type="InterPro" id="IPR039537">
    <property type="entry name" value="Retrotran_Ty1/copia-like"/>
</dbReference>
<evidence type="ECO:0000256" key="8">
    <source>
        <dbReference type="ARBA" id="ARBA00022932"/>
    </source>
</evidence>
<evidence type="ECO:0000256" key="6">
    <source>
        <dbReference type="ARBA" id="ARBA00022908"/>
    </source>
</evidence>
<dbReference type="OrthoDB" id="413361at2759"/>
<evidence type="ECO:0000259" key="11">
    <source>
        <dbReference type="PROSITE" id="PS50994"/>
    </source>
</evidence>
<dbReference type="GO" id="GO:0003964">
    <property type="term" value="F:RNA-directed DNA polymerase activity"/>
    <property type="evidence" value="ECO:0007669"/>
    <property type="project" value="UniProtKB-KW"/>
</dbReference>
<keyword evidence="13" id="KW-1185">Reference proteome</keyword>
<keyword evidence="10" id="KW-0511">Multifunctional enzyme</keyword>
<organism evidence="12 13">
    <name type="scientific">Chrysochromulina tobinii</name>
    <dbReference type="NCBI Taxonomy" id="1460289"/>
    <lineage>
        <taxon>Eukaryota</taxon>
        <taxon>Haptista</taxon>
        <taxon>Haptophyta</taxon>
        <taxon>Prymnesiophyceae</taxon>
        <taxon>Prymnesiales</taxon>
        <taxon>Chrysochromulinaceae</taxon>
        <taxon>Chrysochromulina</taxon>
    </lineage>
</organism>
<dbReference type="InterPro" id="IPR036397">
    <property type="entry name" value="RNaseH_sf"/>
</dbReference>
<dbReference type="GO" id="GO:0004519">
    <property type="term" value="F:endonuclease activity"/>
    <property type="evidence" value="ECO:0007669"/>
    <property type="project" value="UniProtKB-KW"/>
</dbReference>
<dbReference type="PROSITE" id="PS50994">
    <property type="entry name" value="INTEGRASE"/>
    <property type="match status" value="1"/>
</dbReference>
<evidence type="ECO:0000256" key="10">
    <source>
        <dbReference type="ARBA" id="ARBA00023268"/>
    </source>
</evidence>
<protein>
    <submittedName>
        <fullName evidence="12">Retrotransposon ty1-copia subclass</fullName>
    </submittedName>
</protein>
<keyword evidence="2" id="KW-0479">Metal-binding</keyword>
<keyword evidence="9" id="KW-0233">DNA recombination</keyword>
<dbReference type="InterPro" id="IPR001584">
    <property type="entry name" value="Integrase_cat-core"/>
</dbReference>
<keyword evidence="5" id="KW-0460">Magnesium</keyword>
<feature type="non-terminal residue" evidence="12">
    <location>
        <position position="1"/>
    </location>
</feature>
<dbReference type="InterPro" id="IPR012337">
    <property type="entry name" value="RNaseH-like_sf"/>
</dbReference>
<keyword evidence="6" id="KW-0229">DNA integration</keyword>
<dbReference type="PANTHER" id="PTHR42648">
    <property type="entry name" value="TRANSPOSASE, PUTATIVE-RELATED"/>
    <property type="match status" value="1"/>
</dbReference>
<evidence type="ECO:0000256" key="3">
    <source>
        <dbReference type="ARBA" id="ARBA00022759"/>
    </source>
</evidence>
<dbReference type="GO" id="GO:0006310">
    <property type="term" value="P:DNA recombination"/>
    <property type="evidence" value="ECO:0007669"/>
    <property type="project" value="UniProtKB-KW"/>
</dbReference>
<dbReference type="GO" id="GO:0046872">
    <property type="term" value="F:metal ion binding"/>
    <property type="evidence" value="ECO:0007669"/>
    <property type="project" value="UniProtKB-KW"/>
</dbReference>
<gene>
    <name evidence="12" type="ORF">Ctob_016445</name>
</gene>
<dbReference type="AlphaFoldDB" id="A0A0M0K700"/>
<evidence type="ECO:0000313" key="13">
    <source>
        <dbReference type="Proteomes" id="UP000037460"/>
    </source>
</evidence>
<keyword evidence="8" id="KW-0808">Transferase</keyword>
<feature type="domain" description="Integrase catalytic" evidence="11">
    <location>
        <begin position="27"/>
        <end position="209"/>
    </location>
</feature>
<dbReference type="GO" id="GO:0003887">
    <property type="term" value="F:DNA-directed DNA polymerase activity"/>
    <property type="evidence" value="ECO:0007669"/>
    <property type="project" value="UniProtKB-KW"/>
</dbReference>
<keyword evidence="1" id="KW-0540">Nuclease</keyword>
<keyword evidence="8" id="KW-0239">DNA-directed DNA polymerase</keyword>
<dbReference type="Gene3D" id="3.30.420.10">
    <property type="entry name" value="Ribonuclease H-like superfamily/Ribonuclease H"/>
    <property type="match status" value="1"/>
</dbReference>
<dbReference type="GO" id="GO:0015074">
    <property type="term" value="P:DNA integration"/>
    <property type="evidence" value="ECO:0007669"/>
    <property type="project" value="UniProtKB-KW"/>
</dbReference>
<evidence type="ECO:0000256" key="2">
    <source>
        <dbReference type="ARBA" id="ARBA00022723"/>
    </source>
</evidence>
<reference evidence="13" key="1">
    <citation type="journal article" date="2015" name="PLoS Genet.">
        <title>Genome Sequence and Transcriptome Analyses of Chrysochromulina tobin: Metabolic Tools for Enhanced Algal Fitness in the Prominent Order Prymnesiales (Haptophyceae).</title>
        <authorList>
            <person name="Hovde B.T."/>
            <person name="Deodato C.R."/>
            <person name="Hunsperger H.M."/>
            <person name="Ryken S.A."/>
            <person name="Yost W."/>
            <person name="Jha R.K."/>
            <person name="Patterson J."/>
            <person name="Monnat R.J. Jr."/>
            <person name="Barlow S.B."/>
            <person name="Starkenburg S.R."/>
            <person name="Cattolico R.A."/>
        </authorList>
    </citation>
    <scope>NUCLEOTIDE SEQUENCE</scope>
    <source>
        <strain evidence="13">CCMP291</strain>
    </source>
</reference>
<dbReference type="SUPFAM" id="SSF53098">
    <property type="entry name" value="Ribonuclease H-like"/>
    <property type="match status" value="1"/>
</dbReference>
<accession>A0A0M0K700</accession>
<dbReference type="Pfam" id="PF07727">
    <property type="entry name" value="RVT_2"/>
    <property type="match status" value="1"/>
</dbReference>
<sequence length="491" mass="53532">LASATAISCASCAEARIKQAAHRGTLSTPAPEAGVLHVDLKEMVISAEGYRYFMVAVDEFTRYLFIAFLKYKSEAGGQLLAIVNKFNATVGTPVDSDGHALPRPRVRTIHSDHEGKLISHSFRAARNAEGLHHTLSPPNDHDLNPIAERVIRTIAESSSAIRIASNASARHWPHIVAYAADWHNALVGSVGSSSSDSNITPHQRFTLRPPRVMDLATFGCRAFALKPPQHQHKSSLAGRGIEGAFFGRSLDSKGCYDVLVGTGATAKIVRSSSVRRPDAHTFEIPISAWRTVPKVPFGKSVGEHALSLEIALDDVDLKSPDDVIDGIRASFLTALRADSPDAPATHAEAVKRGDVWMRAEGKEMANHETNKSWTFVRRADVPAGRRIHRLIWVYKVKRDGTCKARLCVQGSTLEAGVDYDQVFSAALRYSSARSLFAFAAKTGCRVRSIDLIAAYLQGEFLDGEVVYCHAAQGYAKYDKNGEPMIARVDKP</sequence>
<keyword evidence="7" id="KW-0695">RNA-directed DNA polymerase</keyword>
<dbReference type="GO" id="GO:0016787">
    <property type="term" value="F:hydrolase activity"/>
    <property type="evidence" value="ECO:0007669"/>
    <property type="project" value="UniProtKB-KW"/>
</dbReference>
<proteinExistence type="predicted"/>
<name>A0A0M0K700_9EUKA</name>
<keyword evidence="3" id="KW-0255">Endonuclease</keyword>
<comment type="caution">
    <text evidence="12">The sequence shown here is derived from an EMBL/GenBank/DDBJ whole genome shotgun (WGS) entry which is preliminary data.</text>
</comment>